<organism evidence="10 11">
    <name type="scientific">Cellulomonas marina</name>
    <dbReference type="NCBI Taxonomy" id="988821"/>
    <lineage>
        <taxon>Bacteria</taxon>
        <taxon>Bacillati</taxon>
        <taxon>Actinomycetota</taxon>
        <taxon>Actinomycetes</taxon>
        <taxon>Micrococcales</taxon>
        <taxon>Cellulomonadaceae</taxon>
        <taxon>Cellulomonas</taxon>
    </lineage>
</organism>
<dbReference type="SUPFAM" id="SSF51445">
    <property type="entry name" value="(Trans)glycosidases"/>
    <property type="match status" value="1"/>
</dbReference>
<dbReference type="SUPFAM" id="SSF74650">
    <property type="entry name" value="Galactose mutarotase-like"/>
    <property type="match status" value="1"/>
</dbReference>
<dbReference type="OrthoDB" id="9762066at2"/>
<proteinExistence type="inferred from homology"/>
<evidence type="ECO:0000256" key="2">
    <source>
        <dbReference type="ARBA" id="ARBA00007401"/>
    </source>
</evidence>
<name>A0A1I1AJ85_9CELL</name>
<dbReference type="InterPro" id="IPR036156">
    <property type="entry name" value="Beta-gal/glucu_dom_sf"/>
</dbReference>
<evidence type="ECO:0000256" key="3">
    <source>
        <dbReference type="ARBA" id="ARBA00012756"/>
    </source>
</evidence>
<dbReference type="Pfam" id="PF02837">
    <property type="entry name" value="Glyco_hydro_2_N"/>
    <property type="match status" value="1"/>
</dbReference>
<reference evidence="10 11" key="1">
    <citation type="submission" date="2016-10" db="EMBL/GenBank/DDBJ databases">
        <authorList>
            <person name="de Groot N.N."/>
        </authorList>
    </citation>
    <scope>NUCLEOTIDE SEQUENCE [LARGE SCALE GENOMIC DNA]</scope>
    <source>
        <strain evidence="10 11">CGMCC 4.6945</strain>
    </source>
</reference>
<dbReference type="SUPFAM" id="SSF49785">
    <property type="entry name" value="Galactose-binding domain-like"/>
    <property type="match status" value="1"/>
</dbReference>
<dbReference type="InterPro" id="IPR023230">
    <property type="entry name" value="Glyco_hydro_2_CS"/>
</dbReference>
<evidence type="ECO:0000256" key="4">
    <source>
        <dbReference type="ARBA" id="ARBA00013303"/>
    </source>
</evidence>
<dbReference type="Pfam" id="PF02836">
    <property type="entry name" value="Glyco_hydro_2_C"/>
    <property type="match status" value="1"/>
</dbReference>
<dbReference type="PRINTS" id="PR00132">
    <property type="entry name" value="GLHYDRLASE2"/>
</dbReference>
<feature type="domain" description="Beta galactosidase small chain/" evidence="9">
    <location>
        <begin position="731"/>
        <end position="1018"/>
    </location>
</feature>
<dbReference type="Proteomes" id="UP000199012">
    <property type="component" value="Unassembled WGS sequence"/>
</dbReference>
<dbReference type="EC" id="3.2.1.23" evidence="3 8"/>
<dbReference type="Pfam" id="PF00703">
    <property type="entry name" value="Glyco_hydro_2"/>
    <property type="match status" value="1"/>
</dbReference>
<dbReference type="SUPFAM" id="SSF49303">
    <property type="entry name" value="beta-Galactosidase/glucuronidase domain"/>
    <property type="match status" value="2"/>
</dbReference>
<dbReference type="AlphaFoldDB" id="A0A1I1AJ85"/>
<dbReference type="InterPro" id="IPR011013">
    <property type="entry name" value="Gal_mutarotase_sf_dom"/>
</dbReference>
<accession>A0A1I1AJ85</accession>
<dbReference type="Gene3D" id="2.70.98.10">
    <property type="match status" value="1"/>
</dbReference>
<evidence type="ECO:0000256" key="1">
    <source>
        <dbReference type="ARBA" id="ARBA00001412"/>
    </source>
</evidence>
<comment type="catalytic activity">
    <reaction evidence="1 8">
        <text>Hydrolysis of terminal non-reducing beta-D-galactose residues in beta-D-galactosides.</text>
        <dbReference type="EC" id="3.2.1.23"/>
    </reaction>
</comment>
<dbReference type="SMART" id="SM01038">
    <property type="entry name" value="Bgal_small_N"/>
    <property type="match status" value="1"/>
</dbReference>
<protein>
    <recommendedName>
        <fullName evidence="4 8">Beta-galactosidase</fullName>
        <ecNumber evidence="3 8">3.2.1.23</ecNumber>
    </recommendedName>
    <alternativeName>
        <fullName evidence="7 8">Lactase</fullName>
    </alternativeName>
</protein>
<dbReference type="InterPro" id="IPR008979">
    <property type="entry name" value="Galactose-bd-like_sf"/>
</dbReference>
<dbReference type="Pfam" id="PF16353">
    <property type="entry name" value="LacZ_4"/>
    <property type="match status" value="1"/>
</dbReference>
<dbReference type="PROSITE" id="PS00719">
    <property type="entry name" value="GLYCOSYL_HYDROL_F2_1"/>
    <property type="match status" value="1"/>
</dbReference>
<comment type="similarity">
    <text evidence="2 8">Belongs to the glycosyl hydrolase 2 family.</text>
</comment>
<gene>
    <name evidence="10" type="ORF">SAMN05421867_11917</name>
</gene>
<dbReference type="Gene3D" id="2.60.40.10">
    <property type="entry name" value="Immunoglobulins"/>
    <property type="match status" value="2"/>
</dbReference>
<dbReference type="InterPro" id="IPR006101">
    <property type="entry name" value="Glyco_hydro_2"/>
</dbReference>
<evidence type="ECO:0000259" key="9">
    <source>
        <dbReference type="SMART" id="SM01038"/>
    </source>
</evidence>
<keyword evidence="5 8" id="KW-0378">Hydrolase</keyword>
<dbReference type="Pfam" id="PF02929">
    <property type="entry name" value="Bgal_small_N"/>
    <property type="match status" value="1"/>
</dbReference>
<dbReference type="EMBL" id="FOKA01000019">
    <property type="protein sequence ID" value="SFB38075.1"/>
    <property type="molecule type" value="Genomic_DNA"/>
</dbReference>
<dbReference type="GO" id="GO:0005990">
    <property type="term" value="P:lactose catabolic process"/>
    <property type="evidence" value="ECO:0007669"/>
    <property type="project" value="TreeGrafter"/>
</dbReference>
<evidence type="ECO:0000256" key="5">
    <source>
        <dbReference type="ARBA" id="ARBA00022801"/>
    </source>
</evidence>
<dbReference type="GO" id="GO:0009341">
    <property type="term" value="C:beta-galactosidase complex"/>
    <property type="evidence" value="ECO:0007669"/>
    <property type="project" value="InterPro"/>
</dbReference>
<dbReference type="InterPro" id="IPR017853">
    <property type="entry name" value="GH"/>
</dbReference>
<dbReference type="Gene3D" id="3.20.20.80">
    <property type="entry name" value="Glycosidases"/>
    <property type="match status" value="1"/>
</dbReference>
<dbReference type="STRING" id="988821.SAMN05421867_11917"/>
<dbReference type="GO" id="GO:0030246">
    <property type="term" value="F:carbohydrate binding"/>
    <property type="evidence" value="ECO:0007669"/>
    <property type="project" value="InterPro"/>
</dbReference>
<evidence type="ECO:0000256" key="7">
    <source>
        <dbReference type="ARBA" id="ARBA00032230"/>
    </source>
</evidence>
<dbReference type="PROSITE" id="PS00608">
    <property type="entry name" value="GLYCOSYL_HYDROL_F2_2"/>
    <property type="match status" value="1"/>
</dbReference>
<dbReference type="RefSeq" id="WP_090034585.1">
    <property type="nucleotide sequence ID" value="NZ_BONM01000027.1"/>
</dbReference>
<dbReference type="InterPro" id="IPR006102">
    <property type="entry name" value="Ig-like_GH2"/>
</dbReference>
<evidence type="ECO:0000256" key="8">
    <source>
        <dbReference type="RuleBase" id="RU361154"/>
    </source>
</evidence>
<dbReference type="PANTHER" id="PTHR46323">
    <property type="entry name" value="BETA-GALACTOSIDASE"/>
    <property type="match status" value="1"/>
</dbReference>
<sequence>MTPDLARIDDPTCVAENRLPPHADHRWFASAREAAGGVSSFEQRLSGTWRVQVAENPDAVVPGCEQPGTDRSGWDEIEVPGHLQLQGHHRPQYVNVQYPWDGHETLEPGRAPRRSNPVATYVRTFTLDRPLAPGERVSVVFEGAESAVLVWVNGTWVGYGTDTFTPSEFDVTDALVDGENTLAARVVTWTAGSWIEDQDFFRFSGLFRDVVLRRRPAVHAEDVRVTTRVADGLDRATVRVRVRLTGEGSVTAVLDGVGPLAVHGDGDLVVEVTDPRLWSAEDPYLYDLHLEVRDAAGAVTEHVPLRVGVRRFGIEDGVLRINGRRLVLTGVNRHEFGLRGRVVTREETEADLRFMKRVGINAVRTSHYPNNGFFYDLCDEYGLYVVDEMNLESHAMWDRLLRRGLPPEEALPGDRPEWLPTLLARAAAMLERDKNHPSVVMWSCGNESYGGTDVLAVADWFRSVDDRPVHYEGVHWDPRYPSTTDVVSTMYTPAAEVEAFLADHRDRPVILCEYAHAMGNSFGAVGRYLDLAYRDPLFQGGFIWDLADQALPLTDRHGVPFFGYGGDFGDVPHDADFSGNGLLFADHTPKPFVQEVRYLYQPYRVALVDEGGRPALRVENRHLVTPSSAHACVVTLAREGVVLDEQPLETAVAPGTTGTVPLPLALPDEPGEYTVDASFRLREATRWAPAGHEVAHEQAVVVVPQVTAPERARVTGAAPAPEVVDGIHNVGVHGPGFSALFSRLHGGLLSYRYGPGTATGGGRELVASVPRPSFWHAPTSNERGWGGPAEDGQWLLAGRYPRLVPDVPQPEVVPDEGGVALTFRYLLPTAPTSTCDVTYRVDGTGRVEVTQVVRPGEGLPDMPELGMLLTTDPALHHLRWYGEGPEECYVDRRAGARLDVHTRDVRTALTPYLRPQEAGSRTGVRWAEVTDDAGTGIRLEHVGDPGPTGGMELSVLPWTPDEIESATHPNELPPVHRTVLRPALMRRGVGGDNSWGARTHPEFLLPRGQELTFRFAFRGV</sequence>
<evidence type="ECO:0000313" key="11">
    <source>
        <dbReference type="Proteomes" id="UP000199012"/>
    </source>
</evidence>
<dbReference type="InterPro" id="IPR050347">
    <property type="entry name" value="Bact_Beta-galactosidase"/>
</dbReference>
<keyword evidence="11" id="KW-1185">Reference proteome</keyword>
<dbReference type="InterPro" id="IPR004199">
    <property type="entry name" value="B-gal_small/dom_5"/>
</dbReference>
<dbReference type="InterPro" id="IPR014718">
    <property type="entry name" value="GH-type_carb-bd"/>
</dbReference>
<dbReference type="InterPro" id="IPR013783">
    <property type="entry name" value="Ig-like_fold"/>
</dbReference>
<dbReference type="InterPro" id="IPR023232">
    <property type="entry name" value="Glyco_hydro_2_AS"/>
</dbReference>
<dbReference type="InterPro" id="IPR006103">
    <property type="entry name" value="Glyco_hydro_2_cat"/>
</dbReference>
<evidence type="ECO:0000313" key="10">
    <source>
        <dbReference type="EMBL" id="SFB38075.1"/>
    </source>
</evidence>
<dbReference type="GO" id="GO:0004565">
    <property type="term" value="F:beta-galactosidase activity"/>
    <property type="evidence" value="ECO:0007669"/>
    <property type="project" value="UniProtKB-EC"/>
</dbReference>
<dbReference type="PANTHER" id="PTHR46323:SF2">
    <property type="entry name" value="BETA-GALACTOSIDASE"/>
    <property type="match status" value="1"/>
</dbReference>
<dbReference type="InterPro" id="IPR006104">
    <property type="entry name" value="Glyco_hydro_2_N"/>
</dbReference>
<keyword evidence="6 8" id="KW-0326">Glycosidase</keyword>
<dbReference type="Gene3D" id="2.60.120.260">
    <property type="entry name" value="Galactose-binding domain-like"/>
    <property type="match status" value="1"/>
</dbReference>
<evidence type="ECO:0000256" key="6">
    <source>
        <dbReference type="ARBA" id="ARBA00023295"/>
    </source>
</evidence>
<dbReference type="InterPro" id="IPR032312">
    <property type="entry name" value="LacZ_4"/>
</dbReference>